<dbReference type="AlphaFoldDB" id="A0A285CPR7"/>
<dbReference type="EMBL" id="OAOP01000003">
    <property type="protein sequence ID" value="SNX69514.1"/>
    <property type="molecule type" value="Genomic_DNA"/>
</dbReference>
<organism evidence="2 3">
    <name type="scientific">Bacillus oleivorans</name>
    <dbReference type="NCBI Taxonomy" id="1448271"/>
    <lineage>
        <taxon>Bacteria</taxon>
        <taxon>Bacillati</taxon>
        <taxon>Bacillota</taxon>
        <taxon>Bacilli</taxon>
        <taxon>Bacillales</taxon>
        <taxon>Bacillaceae</taxon>
        <taxon>Bacillus</taxon>
    </lineage>
</organism>
<feature type="region of interest" description="Disordered" evidence="1">
    <location>
        <begin position="43"/>
        <end position="73"/>
    </location>
</feature>
<evidence type="ECO:0000256" key="1">
    <source>
        <dbReference type="SAM" id="MobiDB-lite"/>
    </source>
</evidence>
<reference evidence="2 3" key="1">
    <citation type="submission" date="2017-08" db="EMBL/GenBank/DDBJ databases">
        <authorList>
            <person name="de Groot N.N."/>
        </authorList>
    </citation>
    <scope>NUCLEOTIDE SEQUENCE [LARGE SCALE GENOMIC DNA]</scope>
    <source>
        <strain evidence="2 3">JC228</strain>
    </source>
</reference>
<dbReference type="RefSeq" id="WP_097158037.1">
    <property type="nucleotide sequence ID" value="NZ_JBEPMQ010000002.1"/>
</dbReference>
<evidence type="ECO:0000313" key="2">
    <source>
        <dbReference type="EMBL" id="SNX69514.1"/>
    </source>
</evidence>
<accession>A0A285CPR7</accession>
<name>A0A285CPR7_9BACI</name>
<proteinExistence type="predicted"/>
<dbReference type="OrthoDB" id="2943553at2"/>
<protein>
    <submittedName>
        <fullName evidence="2">PH (Pleckstrin Homology) domain-containing protein</fullName>
    </submittedName>
</protein>
<evidence type="ECO:0000313" key="3">
    <source>
        <dbReference type="Proteomes" id="UP000219546"/>
    </source>
</evidence>
<sequence>MGIYKTLCYKVEDLMVKLITKKEDPLIVKEKVTKYRFEKEQLSHQRKMERNKKLEEQRQLKQQQREQQERKRIEKEELERKEIESLVSKLMRNTSQSYNSYEFNEIKRNKHFFQSLYERVLEPNEKLETFIFCEYDKSSKKEIKGYLLPTNKRVLFLTKNLNFMDKFRYQTIINVNWFKDGLLERGLRIQYGKRKLEFDEMYDHEQLMKVGNIILNNSKTGTK</sequence>
<keyword evidence="3" id="KW-1185">Reference proteome</keyword>
<gene>
    <name evidence="2" type="ORF">SAMN05877753_10391</name>
</gene>
<dbReference type="Proteomes" id="UP000219546">
    <property type="component" value="Unassembled WGS sequence"/>
</dbReference>